<dbReference type="AlphaFoldDB" id="B0T884"/>
<sequence>MVGPLHTIAYTAAFLAQAKADGMAEAEMEAMERMLAANPEAGEMIVGSGGCRKVRIAGKGRGKSGGYRIVTFFAHAGLPVYLVAMLSKGARANFSAAEVAVMAMMAKRIVAAGTIGRRLDRD</sequence>
<dbReference type="EMBL" id="CP000927">
    <property type="protein sequence ID" value="ABZ69785.1"/>
    <property type="molecule type" value="Genomic_DNA"/>
</dbReference>
<dbReference type="Pfam" id="PF06296">
    <property type="entry name" value="RelE"/>
    <property type="match status" value="1"/>
</dbReference>
<reference evidence="1" key="1">
    <citation type="submission" date="2008-01" db="EMBL/GenBank/DDBJ databases">
        <title>Complete sequence of chromosome of Caulobacter sp. K31.</title>
        <authorList>
            <consortium name="US DOE Joint Genome Institute"/>
            <person name="Copeland A."/>
            <person name="Lucas S."/>
            <person name="Lapidus A."/>
            <person name="Barry K."/>
            <person name="Glavina del Rio T."/>
            <person name="Dalin E."/>
            <person name="Tice H."/>
            <person name="Pitluck S."/>
            <person name="Bruce D."/>
            <person name="Goodwin L."/>
            <person name="Thompson L.S."/>
            <person name="Brettin T."/>
            <person name="Detter J.C."/>
            <person name="Han C."/>
            <person name="Schmutz J."/>
            <person name="Larimer F."/>
            <person name="Land M."/>
            <person name="Hauser L."/>
            <person name="Kyrpides N."/>
            <person name="Kim E."/>
            <person name="Stephens C."/>
            <person name="Richardson P."/>
        </authorList>
    </citation>
    <scope>NUCLEOTIDE SEQUENCE [LARGE SCALE GENOMIC DNA]</scope>
    <source>
        <strain evidence="1">K31</strain>
    </source>
</reference>
<dbReference type="KEGG" id="cak:Caul_0652"/>
<name>B0T884_CAUSK</name>
<gene>
    <name evidence="1" type="ordered locus">Caul_0652</name>
</gene>
<accession>B0T884</accession>
<protein>
    <submittedName>
        <fullName evidence="1">RelE-like cytotoxic translational repressor of toxin-antitoxin stability system</fullName>
    </submittedName>
</protein>
<proteinExistence type="predicted"/>
<evidence type="ECO:0000313" key="1">
    <source>
        <dbReference type="EMBL" id="ABZ69785.1"/>
    </source>
</evidence>
<dbReference type="HOGENOM" id="CLU_110687_1_0_5"/>
<organism evidence="1">
    <name type="scientific">Caulobacter sp. (strain K31)</name>
    <dbReference type="NCBI Taxonomy" id="366602"/>
    <lineage>
        <taxon>Bacteria</taxon>
        <taxon>Pseudomonadati</taxon>
        <taxon>Pseudomonadota</taxon>
        <taxon>Alphaproteobacteria</taxon>
        <taxon>Caulobacterales</taxon>
        <taxon>Caulobacteraceae</taxon>
        <taxon>Caulobacter</taxon>
    </lineage>
</organism>
<dbReference type="STRING" id="366602.Caul_0652"/>
<dbReference type="OrthoDB" id="9812066at2"/>
<dbReference type="InterPro" id="IPR009387">
    <property type="entry name" value="HigB-2"/>
</dbReference>
<dbReference type="eggNOG" id="COG4737">
    <property type="taxonomic scope" value="Bacteria"/>
</dbReference>
<dbReference type="PIRSF" id="PIRSF039032">
    <property type="entry name" value="HigB-2"/>
    <property type="match status" value="1"/>
</dbReference>